<accession>A0A9X2XSU5</accession>
<gene>
    <name evidence="2" type="ORF">OCK74_01290</name>
</gene>
<reference evidence="2" key="2">
    <citation type="submission" date="2023-04" db="EMBL/GenBank/DDBJ databases">
        <title>Paracnuella aquatica gen. nov., sp. nov., a member of the family Chitinophagaceae isolated from a hot spring.</title>
        <authorList>
            <person name="Wang C."/>
        </authorList>
    </citation>
    <scope>NUCLEOTIDE SEQUENCE</scope>
    <source>
        <strain evidence="2">LB-8</strain>
    </source>
</reference>
<evidence type="ECO:0000259" key="1">
    <source>
        <dbReference type="Pfam" id="PF13358"/>
    </source>
</evidence>
<name>A0A9X2XSU5_9BACT</name>
<dbReference type="AlphaFoldDB" id="A0A9X2XSU5"/>
<dbReference type="Gene3D" id="3.30.420.10">
    <property type="entry name" value="Ribonuclease H-like superfamily/Ribonuclease H"/>
    <property type="match status" value="1"/>
</dbReference>
<keyword evidence="3" id="KW-1185">Reference proteome</keyword>
<proteinExistence type="predicted"/>
<evidence type="ECO:0000313" key="2">
    <source>
        <dbReference type="EMBL" id="MCU7547722.1"/>
    </source>
</evidence>
<protein>
    <submittedName>
        <fullName evidence="2">Transposase</fullName>
    </submittedName>
</protein>
<organism evidence="2 3">
    <name type="scientific">Paraflavisolibacter caeni</name>
    <dbReference type="NCBI Taxonomy" id="2982496"/>
    <lineage>
        <taxon>Bacteria</taxon>
        <taxon>Pseudomonadati</taxon>
        <taxon>Bacteroidota</taxon>
        <taxon>Chitinophagia</taxon>
        <taxon>Chitinophagales</taxon>
        <taxon>Chitinophagaceae</taxon>
        <taxon>Paraflavisolibacter</taxon>
    </lineage>
</organism>
<reference evidence="2" key="1">
    <citation type="submission" date="2022-09" db="EMBL/GenBank/DDBJ databases">
        <authorList>
            <person name="Yuan C."/>
            <person name="Ke Z."/>
        </authorList>
    </citation>
    <scope>NUCLEOTIDE SEQUENCE</scope>
    <source>
        <strain evidence="2">LB-8</strain>
    </source>
</reference>
<dbReference type="Pfam" id="PF13358">
    <property type="entry name" value="DDE_3"/>
    <property type="match status" value="1"/>
</dbReference>
<dbReference type="EMBL" id="JAOTIF010000001">
    <property type="protein sequence ID" value="MCU7547722.1"/>
    <property type="molecule type" value="Genomic_DNA"/>
</dbReference>
<evidence type="ECO:0000313" key="3">
    <source>
        <dbReference type="Proteomes" id="UP001155483"/>
    </source>
</evidence>
<feature type="domain" description="Tc1-like transposase DDE" evidence="1">
    <location>
        <begin position="6"/>
        <end position="131"/>
    </location>
</feature>
<dbReference type="GO" id="GO:0003676">
    <property type="term" value="F:nucleic acid binding"/>
    <property type="evidence" value="ECO:0007669"/>
    <property type="project" value="InterPro"/>
</dbReference>
<dbReference type="InterPro" id="IPR038717">
    <property type="entry name" value="Tc1-like_DDE_dom"/>
</dbReference>
<sequence>MSCTGTRTEVKRRWTPQGHRPVCRIKLGYEFTYLYAALAPKSGRLIALLLPDMSGDSFEIFFTYFEQQVDKLHRRRKTLLILDQASTHQHREKKSKVVIKYLPVASPELNCVERFFEELRKPLSNHIFKGINEVERFVCRVLKRWYLHPNLIIKLCLYPYMLYDKPK</sequence>
<comment type="caution">
    <text evidence="2">The sequence shown here is derived from an EMBL/GenBank/DDBJ whole genome shotgun (WGS) entry which is preliminary data.</text>
</comment>
<dbReference type="InterPro" id="IPR036397">
    <property type="entry name" value="RNaseH_sf"/>
</dbReference>
<dbReference type="RefSeq" id="WP_279295168.1">
    <property type="nucleotide sequence ID" value="NZ_JAOTIF010000001.1"/>
</dbReference>
<dbReference type="Proteomes" id="UP001155483">
    <property type="component" value="Unassembled WGS sequence"/>
</dbReference>